<evidence type="ECO:0000256" key="6">
    <source>
        <dbReference type="ARBA" id="ARBA00022683"/>
    </source>
</evidence>
<dbReference type="Pfam" id="PF03830">
    <property type="entry name" value="PTSIIB_sorb"/>
    <property type="match status" value="1"/>
</dbReference>
<keyword evidence="3" id="KW-0963">Cytoplasm</keyword>
<keyword evidence="6" id="KW-0598">Phosphotransferase system</keyword>
<evidence type="ECO:0000256" key="7">
    <source>
        <dbReference type="ARBA" id="ARBA00022777"/>
    </source>
</evidence>
<accession>A0A0S8FSJ0</accession>
<keyword evidence="2" id="KW-0813">Transport</keyword>
<evidence type="ECO:0000256" key="5">
    <source>
        <dbReference type="ARBA" id="ARBA00022679"/>
    </source>
</evidence>
<dbReference type="PROSITE" id="PS51101">
    <property type="entry name" value="PTS_EIIB_TYPE_4"/>
    <property type="match status" value="1"/>
</dbReference>
<organism evidence="9 10">
    <name type="scientific">candidate division WOR_3 bacterium SM23_42</name>
    <dbReference type="NCBI Taxonomy" id="1703779"/>
    <lineage>
        <taxon>Bacteria</taxon>
        <taxon>Bacteria division WOR-3</taxon>
    </lineage>
</organism>
<evidence type="ECO:0000313" key="10">
    <source>
        <dbReference type="Proteomes" id="UP000051373"/>
    </source>
</evidence>
<comment type="caution">
    <text evidence="9">The sequence shown here is derived from an EMBL/GenBank/DDBJ whole genome shotgun (WGS) entry which is preliminary data.</text>
</comment>
<dbReference type="Gene3D" id="3.40.35.10">
    <property type="entry name" value="Phosphotransferase system, sorbose subfamily IIB component"/>
    <property type="match status" value="1"/>
</dbReference>
<protein>
    <recommendedName>
        <fullName evidence="8">PTS EIIB type-4 domain-containing protein</fullName>
    </recommendedName>
</protein>
<feature type="domain" description="PTS EIIB type-4" evidence="8">
    <location>
        <begin position="1"/>
        <end position="157"/>
    </location>
</feature>
<dbReference type="Proteomes" id="UP000051373">
    <property type="component" value="Unassembled WGS sequence"/>
</dbReference>
<proteinExistence type="predicted"/>
<name>A0A0S8FSJ0_UNCW3</name>
<evidence type="ECO:0000256" key="2">
    <source>
        <dbReference type="ARBA" id="ARBA00022448"/>
    </source>
</evidence>
<reference evidence="9 10" key="1">
    <citation type="journal article" date="2015" name="Microbiome">
        <title>Genomic resolution of linkages in carbon, nitrogen, and sulfur cycling among widespread estuary sediment bacteria.</title>
        <authorList>
            <person name="Baker B.J."/>
            <person name="Lazar C.S."/>
            <person name="Teske A.P."/>
            <person name="Dick G.J."/>
        </authorList>
    </citation>
    <scope>NUCLEOTIDE SEQUENCE [LARGE SCALE GENOMIC DNA]</scope>
    <source>
        <strain evidence="9">SM23_42</strain>
    </source>
</reference>
<dbReference type="GO" id="GO:0009401">
    <property type="term" value="P:phosphoenolpyruvate-dependent sugar phosphotransferase system"/>
    <property type="evidence" value="ECO:0007669"/>
    <property type="project" value="UniProtKB-KW"/>
</dbReference>
<dbReference type="STRING" id="1703779.AMJ83_08455"/>
<dbReference type="SUPFAM" id="SSF52728">
    <property type="entry name" value="PTS IIb component"/>
    <property type="match status" value="1"/>
</dbReference>
<dbReference type="InterPro" id="IPR036667">
    <property type="entry name" value="PTS_IIB_sorbose-sp_sf"/>
</dbReference>
<comment type="subcellular location">
    <subcellularLocation>
        <location evidence="1">Cytoplasm</location>
    </subcellularLocation>
</comment>
<evidence type="ECO:0000256" key="4">
    <source>
        <dbReference type="ARBA" id="ARBA00022597"/>
    </source>
</evidence>
<evidence type="ECO:0000256" key="1">
    <source>
        <dbReference type="ARBA" id="ARBA00004496"/>
    </source>
</evidence>
<dbReference type="GO" id="GO:0005737">
    <property type="term" value="C:cytoplasm"/>
    <property type="evidence" value="ECO:0007669"/>
    <property type="project" value="UniProtKB-SubCell"/>
</dbReference>
<gene>
    <name evidence="9" type="ORF">AMJ83_08455</name>
</gene>
<keyword evidence="7" id="KW-0418">Kinase</keyword>
<dbReference type="EMBL" id="LJUJ01000019">
    <property type="protein sequence ID" value="KPK63090.1"/>
    <property type="molecule type" value="Genomic_DNA"/>
</dbReference>
<keyword evidence="5" id="KW-0808">Transferase</keyword>
<evidence type="ECO:0000256" key="3">
    <source>
        <dbReference type="ARBA" id="ARBA00022490"/>
    </source>
</evidence>
<sequence>MLILRVDDRLIHGQVIAGWVRPLGIHCIVLASDRISRDEWTCSAYRLAIPDGIEFSCYTLNECVKHIPAENKQRIMILVESVSEASELIKKGLLVPEINVGGLGYREGTREVAPYIYLSTSDIKSVVHLHSLGIKITGKQLPNSVAVDVVKKLAGIK</sequence>
<evidence type="ECO:0000259" key="8">
    <source>
        <dbReference type="PROSITE" id="PS51101"/>
    </source>
</evidence>
<keyword evidence="4" id="KW-0762">Sugar transport</keyword>
<dbReference type="GO" id="GO:0016301">
    <property type="term" value="F:kinase activity"/>
    <property type="evidence" value="ECO:0007669"/>
    <property type="project" value="UniProtKB-KW"/>
</dbReference>
<evidence type="ECO:0000313" key="9">
    <source>
        <dbReference type="EMBL" id="KPK63090.1"/>
    </source>
</evidence>
<dbReference type="GO" id="GO:0008982">
    <property type="term" value="F:protein-N(PI)-phosphohistidine-sugar phosphotransferase activity"/>
    <property type="evidence" value="ECO:0007669"/>
    <property type="project" value="InterPro"/>
</dbReference>
<dbReference type="AlphaFoldDB" id="A0A0S8FSJ0"/>
<dbReference type="InterPro" id="IPR004720">
    <property type="entry name" value="PTS_IIB_sorbose-sp"/>
</dbReference>